<sequence length="909" mass="97225">MNNKRASKWAAGALAATIVTSGLGLAAPYANAASPFKDVVVGHWAEKHITKLAMQNILKGVAPGQFNPNNSVSRQEAVIIALRFMGIEDEVNKSGAIILPSALIVKDDYKAYIQLAMQKGILNRDEEIALATKEKGKEWGKSAATREWFTRLLVRSIGKDADARAAANRATSFPDDSSIDPLMRGYVNVGVGSELINGVPAVNSSGAKITKFDPTAALTRATASTLFSRAEAKLAVAYSGQVTGTLMFASADKLTLLFQDGTSKDYAINSSTPIYRFDDNPSSFSALKLYGEVTVITSADNRVGYVEQTSDTAKVETHEGTFKLLSSKQKRITLLEGTETVDYFYDDTNKPKVTDANGQAMALEAIPTDVPVKLIVDAFRAPADRKILSITVKQSVSNKSGNGTVVSWDATARTLQLKDSATSATDSYTLSTNATIKKDGINVSLEDLKTGDTISFEVKNGAISSIVIVKSQFATKSGVFSSLDKTTKTIQYTIAGKLNAEYLADNVVAKIEGYADATLDDLLKDDAITLTFNDAGKVSVIAVTGRSVQPLNGATILDYSVNAKTLIVNDALGNKYNLDVTATTRIDLNGTKLTIDQALPYLTAKGKKINIGKSGTNAVYVSIVAKYAGTVTENNTAAKTLKLTLDNNSSITISYNSPIVDIYGVNGKTMADVKVGDIVTVLLNGTQDQVSSVLVQKNVQFEFVSVDTTTNKLRAKRTDGTVEDWTIGTGIVLQDENGAATTLAGLNSANLLNVTMSGSTPIKVKAVTVAYGRVASVNTAGATIDLVLPSGTTVTKSVGATPLVLKNNVPQGSLVAIAPDDRVEIRKDESDRVVIEIITPLRKSFWYYESASRTLNVLKKDLSDTDYSYTLHPQVYIHQGTTVLTMADFKNPDAISLYLLRGKVVEVVK</sequence>
<name>A0ABW0HT97_9BACL</name>
<dbReference type="InterPro" id="IPR001119">
    <property type="entry name" value="SLH_dom"/>
</dbReference>
<keyword evidence="4" id="KW-1185">Reference proteome</keyword>
<dbReference type="PROSITE" id="PS51272">
    <property type="entry name" value="SLH"/>
    <property type="match status" value="2"/>
</dbReference>
<organism evidence="3 4">
    <name type="scientific">Cohnella soli</name>
    <dbReference type="NCBI Taxonomy" id="425005"/>
    <lineage>
        <taxon>Bacteria</taxon>
        <taxon>Bacillati</taxon>
        <taxon>Bacillota</taxon>
        <taxon>Bacilli</taxon>
        <taxon>Bacillales</taxon>
        <taxon>Paenibacillaceae</taxon>
        <taxon>Cohnella</taxon>
    </lineage>
</organism>
<reference evidence="4" key="1">
    <citation type="journal article" date="2019" name="Int. J. Syst. Evol. Microbiol.">
        <title>The Global Catalogue of Microorganisms (GCM) 10K type strain sequencing project: providing services to taxonomists for standard genome sequencing and annotation.</title>
        <authorList>
            <consortium name="The Broad Institute Genomics Platform"/>
            <consortium name="The Broad Institute Genome Sequencing Center for Infectious Disease"/>
            <person name="Wu L."/>
            <person name="Ma J."/>
        </authorList>
    </citation>
    <scope>NUCLEOTIDE SEQUENCE [LARGE SCALE GENOMIC DNA]</scope>
    <source>
        <strain evidence="4">CGMCC 1.18575</strain>
    </source>
</reference>
<dbReference type="Pfam" id="PF00395">
    <property type="entry name" value="SLH"/>
    <property type="match status" value="1"/>
</dbReference>
<evidence type="ECO:0000313" key="3">
    <source>
        <dbReference type="EMBL" id="MFC5403748.1"/>
    </source>
</evidence>
<dbReference type="EMBL" id="JBHSMI010000025">
    <property type="protein sequence ID" value="MFC5403748.1"/>
    <property type="molecule type" value="Genomic_DNA"/>
</dbReference>
<gene>
    <name evidence="3" type="ORF">ACFPOF_13470</name>
</gene>
<evidence type="ECO:0000259" key="2">
    <source>
        <dbReference type="PROSITE" id="PS51272"/>
    </source>
</evidence>
<evidence type="ECO:0000313" key="4">
    <source>
        <dbReference type="Proteomes" id="UP001596113"/>
    </source>
</evidence>
<dbReference type="RefSeq" id="WP_378133408.1">
    <property type="nucleotide sequence ID" value="NZ_JBHSMI010000025.1"/>
</dbReference>
<feature type="signal peptide" evidence="1">
    <location>
        <begin position="1"/>
        <end position="32"/>
    </location>
</feature>
<keyword evidence="1" id="KW-0732">Signal</keyword>
<comment type="caution">
    <text evidence="3">The sequence shown here is derived from an EMBL/GenBank/DDBJ whole genome shotgun (WGS) entry which is preliminary data.</text>
</comment>
<accession>A0ABW0HT97</accession>
<proteinExistence type="predicted"/>
<evidence type="ECO:0000256" key="1">
    <source>
        <dbReference type="SAM" id="SignalP"/>
    </source>
</evidence>
<feature type="chain" id="PRO_5046713830" evidence="1">
    <location>
        <begin position="33"/>
        <end position="909"/>
    </location>
</feature>
<dbReference type="Proteomes" id="UP001596113">
    <property type="component" value="Unassembled WGS sequence"/>
</dbReference>
<feature type="domain" description="SLH" evidence="2">
    <location>
        <begin position="170"/>
        <end position="241"/>
    </location>
</feature>
<protein>
    <submittedName>
        <fullName evidence="3">S-layer homology domain-containing protein</fullName>
    </submittedName>
</protein>
<feature type="domain" description="SLH" evidence="2">
    <location>
        <begin position="32"/>
        <end position="95"/>
    </location>
</feature>